<evidence type="ECO:0000313" key="2">
    <source>
        <dbReference type="EMBL" id="KAL0364211.1"/>
    </source>
</evidence>
<protein>
    <submittedName>
        <fullName evidence="2">Beta-arabinofuranosyltransferase RAY1</fullName>
    </submittedName>
</protein>
<name>A0AAW2Q8Y9_9LAMI</name>
<keyword evidence="1" id="KW-0812">Transmembrane</keyword>
<dbReference type="PANTHER" id="PTHR47483:SF1">
    <property type="entry name" value="BETA-ARABINOFURANOSYLTRANSFERASE RAY1"/>
    <property type="match status" value="1"/>
</dbReference>
<dbReference type="PANTHER" id="PTHR47483">
    <property type="entry name" value="BETA-ARABINOFURANOSYLTRANSFERASE RAY1"/>
    <property type="match status" value="1"/>
</dbReference>
<dbReference type="AlphaFoldDB" id="A0AAW2Q8Y9"/>
<keyword evidence="1" id="KW-1133">Transmembrane helix</keyword>
<reference evidence="2" key="1">
    <citation type="submission" date="2020-06" db="EMBL/GenBank/DDBJ databases">
        <authorList>
            <person name="Li T."/>
            <person name="Hu X."/>
            <person name="Zhang T."/>
            <person name="Song X."/>
            <person name="Zhang H."/>
            <person name="Dai N."/>
            <person name="Sheng W."/>
            <person name="Hou X."/>
            <person name="Wei L."/>
        </authorList>
    </citation>
    <scope>NUCLEOTIDE SEQUENCE</scope>
    <source>
        <strain evidence="2">G01</strain>
        <tissue evidence="2">Leaf</tissue>
    </source>
</reference>
<keyword evidence="1" id="KW-0472">Membrane</keyword>
<proteinExistence type="predicted"/>
<comment type="caution">
    <text evidence="2">The sequence shown here is derived from an EMBL/GenBank/DDBJ whole genome shotgun (WGS) entry which is preliminary data.</text>
</comment>
<dbReference type="InterPro" id="IPR044575">
    <property type="entry name" value="RAY1-like"/>
</dbReference>
<dbReference type="GO" id="GO:0016757">
    <property type="term" value="F:glycosyltransferase activity"/>
    <property type="evidence" value="ECO:0007669"/>
    <property type="project" value="InterPro"/>
</dbReference>
<accession>A0AAW2Q8Y9</accession>
<feature type="transmembrane region" description="Helical" evidence="1">
    <location>
        <begin position="21"/>
        <end position="39"/>
    </location>
</feature>
<organism evidence="2">
    <name type="scientific">Sesamum angustifolium</name>
    <dbReference type="NCBI Taxonomy" id="2727405"/>
    <lineage>
        <taxon>Eukaryota</taxon>
        <taxon>Viridiplantae</taxon>
        <taxon>Streptophyta</taxon>
        <taxon>Embryophyta</taxon>
        <taxon>Tracheophyta</taxon>
        <taxon>Spermatophyta</taxon>
        <taxon>Magnoliopsida</taxon>
        <taxon>eudicotyledons</taxon>
        <taxon>Gunneridae</taxon>
        <taxon>Pentapetalae</taxon>
        <taxon>asterids</taxon>
        <taxon>lamiids</taxon>
        <taxon>Lamiales</taxon>
        <taxon>Pedaliaceae</taxon>
        <taxon>Sesamum</taxon>
    </lineage>
</organism>
<sequence length="377" mass="42341">MESRYSLFFSNLYSKKVLQSGLWLVWLCGFFLIGVSFYGTHMLPTFLKEQIKIRKPVVSGVGFDDLSFPKITLFAAPRPFIGSVGERQALAVRSWLGLSENINVVLFSQDPSVFSFADSFGSRVSVETEIDFTFLGTPFYHSMVARALASPSDISALIDPDTILLSNFISTLIYAYKLDEDWLIVASSGNVSHFPFRLDSDGKRWLADDGKHVTIQKEFLVQKCSRKPCGDRMLIAWNRGDLPLHKGVLPPFLFFECGGNFLFLNTHKNIAYLLGYKRPLNLRMKGISLSSMQKEILDCVDVIKSLEGIEGCFAKEQMRLPTSISLPLSLESLLSMRADQNKTIAVGVAGHSYKDMLMSWVCRLRHLPSIKLFGLCS</sequence>
<dbReference type="EMBL" id="JACGWK010000003">
    <property type="protein sequence ID" value="KAL0364211.1"/>
    <property type="molecule type" value="Genomic_DNA"/>
</dbReference>
<evidence type="ECO:0000256" key="1">
    <source>
        <dbReference type="SAM" id="Phobius"/>
    </source>
</evidence>
<reference evidence="2" key="2">
    <citation type="journal article" date="2024" name="Plant">
        <title>Genomic evolution and insights into agronomic trait innovations of Sesamum species.</title>
        <authorList>
            <person name="Miao H."/>
            <person name="Wang L."/>
            <person name="Qu L."/>
            <person name="Liu H."/>
            <person name="Sun Y."/>
            <person name="Le M."/>
            <person name="Wang Q."/>
            <person name="Wei S."/>
            <person name="Zheng Y."/>
            <person name="Lin W."/>
            <person name="Duan Y."/>
            <person name="Cao H."/>
            <person name="Xiong S."/>
            <person name="Wang X."/>
            <person name="Wei L."/>
            <person name="Li C."/>
            <person name="Ma Q."/>
            <person name="Ju M."/>
            <person name="Zhao R."/>
            <person name="Li G."/>
            <person name="Mu C."/>
            <person name="Tian Q."/>
            <person name="Mei H."/>
            <person name="Zhang T."/>
            <person name="Gao T."/>
            <person name="Zhang H."/>
        </authorList>
    </citation>
    <scope>NUCLEOTIDE SEQUENCE</scope>
    <source>
        <strain evidence="2">G01</strain>
    </source>
</reference>
<gene>
    <name evidence="2" type="ORF">Sangu_0518700</name>
</gene>